<dbReference type="Proteomes" id="UP000825729">
    <property type="component" value="Unassembled WGS sequence"/>
</dbReference>
<evidence type="ECO:0000256" key="1">
    <source>
        <dbReference type="SAM" id="MobiDB-lite"/>
    </source>
</evidence>
<sequence>MEQRKSTLKLRTGKPTARYLNSECKTEMCETGTRGSREHKPAIEEVKSYDLHAWMKSRCRDRVTEWVVGMARTKRGDLRWTRIRAWLSAAWAPVSAAIGVAYTGQTRRCVCWPNKALHMLAKQGVAYAGQTRCCLGWPNKALASGSGSGQPQPQGKRGGKARARDARGR</sequence>
<reference evidence="2 3" key="1">
    <citation type="submission" date="2021-07" db="EMBL/GenBank/DDBJ databases">
        <title>The Aristolochia fimbriata genome: insights into angiosperm evolution, floral development and chemical biosynthesis.</title>
        <authorList>
            <person name="Jiao Y."/>
        </authorList>
    </citation>
    <scope>NUCLEOTIDE SEQUENCE [LARGE SCALE GENOMIC DNA]</scope>
    <source>
        <strain evidence="2">IBCAS-2021</strain>
        <tissue evidence="2">Leaf</tissue>
    </source>
</reference>
<evidence type="ECO:0000313" key="2">
    <source>
        <dbReference type="EMBL" id="KAG9449878.1"/>
    </source>
</evidence>
<feature type="region of interest" description="Disordered" evidence="1">
    <location>
        <begin position="143"/>
        <end position="169"/>
    </location>
</feature>
<name>A0AAV7EM67_ARIFI</name>
<accession>A0AAV7EM67</accession>
<organism evidence="2 3">
    <name type="scientific">Aristolochia fimbriata</name>
    <name type="common">White veined hardy Dutchman's pipe vine</name>
    <dbReference type="NCBI Taxonomy" id="158543"/>
    <lineage>
        <taxon>Eukaryota</taxon>
        <taxon>Viridiplantae</taxon>
        <taxon>Streptophyta</taxon>
        <taxon>Embryophyta</taxon>
        <taxon>Tracheophyta</taxon>
        <taxon>Spermatophyta</taxon>
        <taxon>Magnoliopsida</taxon>
        <taxon>Magnoliidae</taxon>
        <taxon>Piperales</taxon>
        <taxon>Aristolochiaceae</taxon>
        <taxon>Aristolochia</taxon>
    </lineage>
</organism>
<gene>
    <name evidence="2" type="ORF">H6P81_009843</name>
</gene>
<dbReference type="AlphaFoldDB" id="A0AAV7EM67"/>
<proteinExistence type="predicted"/>
<comment type="caution">
    <text evidence="2">The sequence shown here is derived from an EMBL/GenBank/DDBJ whole genome shotgun (WGS) entry which is preliminary data.</text>
</comment>
<dbReference type="EMBL" id="JAINDJ010000004">
    <property type="protein sequence ID" value="KAG9449878.1"/>
    <property type="molecule type" value="Genomic_DNA"/>
</dbReference>
<protein>
    <submittedName>
        <fullName evidence="2">Uncharacterized protein</fullName>
    </submittedName>
</protein>
<evidence type="ECO:0000313" key="3">
    <source>
        <dbReference type="Proteomes" id="UP000825729"/>
    </source>
</evidence>
<keyword evidence="3" id="KW-1185">Reference proteome</keyword>